<accession>H8Z195</accession>
<organism evidence="2 3">
    <name type="scientific">Thiorhodovibrio frisius</name>
    <dbReference type="NCBI Taxonomy" id="631362"/>
    <lineage>
        <taxon>Bacteria</taxon>
        <taxon>Pseudomonadati</taxon>
        <taxon>Pseudomonadota</taxon>
        <taxon>Gammaproteobacteria</taxon>
        <taxon>Chromatiales</taxon>
        <taxon>Chromatiaceae</taxon>
        <taxon>Thiorhodovibrio</taxon>
    </lineage>
</organism>
<evidence type="ECO:0000313" key="3">
    <source>
        <dbReference type="Proteomes" id="UP000002964"/>
    </source>
</evidence>
<name>H8Z195_9GAMM</name>
<gene>
    <name evidence="2" type="ORF">Thi970DRAFT_01617</name>
</gene>
<keyword evidence="1" id="KW-0732">Signal</keyword>
<dbReference type="Proteomes" id="UP000002964">
    <property type="component" value="Unassembled WGS sequence"/>
</dbReference>
<feature type="signal peptide" evidence="1">
    <location>
        <begin position="1"/>
        <end position="20"/>
    </location>
</feature>
<dbReference type="HOGENOM" id="CLU_139214_1_0_6"/>
<sequence length="109" mass="12137">MKKTLFLFVALFGFSVAAVAEDYYVNITNNTGYTIEYLYVSPGNSDEWQDDVLGEENVLPNGSTGRVILTGYSGPIFDIRVEDNEGDTYTFPAFNVKEYDLVVGPDDID</sequence>
<proteinExistence type="predicted"/>
<dbReference type="eggNOG" id="ENOG50333U7">
    <property type="taxonomic scope" value="Bacteria"/>
</dbReference>
<dbReference type="OrthoDB" id="4736977at2"/>
<keyword evidence="3" id="KW-1185">Reference proteome</keyword>
<dbReference type="EMBL" id="JH603169">
    <property type="protein sequence ID" value="EIC21410.1"/>
    <property type="molecule type" value="Genomic_DNA"/>
</dbReference>
<feature type="chain" id="PRO_5003618044" evidence="1">
    <location>
        <begin position="21"/>
        <end position="109"/>
    </location>
</feature>
<protein>
    <submittedName>
        <fullName evidence="2">Uncharacterized protein</fullName>
    </submittedName>
</protein>
<dbReference type="STRING" id="631362.Thi970DRAFT_01617"/>
<dbReference type="AlphaFoldDB" id="H8Z195"/>
<reference evidence="2 3" key="2">
    <citation type="submission" date="2011-11" db="EMBL/GenBank/DDBJ databases">
        <authorList>
            <consortium name="US DOE Joint Genome Institute"/>
            <person name="Lucas S."/>
            <person name="Han J."/>
            <person name="Lapidus A."/>
            <person name="Cheng J.-F."/>
            <person name="Goodwin L."/>
            <person name="Pitluck S."/>
            <person name="Peters L."/>
            <person name="Ovchinnikova G."/>
            <person name="Zhang X."/>
            <person name="Detter J.C."/>
            <person name="Han C."/>
            <person name="Tapia R."/>
            <person name="Land M."/>
            <person name="Hauser L."/>
            <person name="Kyrpides N."/>
            <person name="Ivanova N."/>
            <person name="Pagani I."/>
            <person name="Vogl K."/>
            <person name="Liu Z."/>
            <person name="Overmann J."/>
            <person name="Frigaard N.-U."/>
            <person name="Bryant D."/>
            <person name="Woyke T."/>
        </authorList>
    </citation>
    <scope>NUCLEOTIDE SEQUENCE [LARGE SCALE GENOMIC DNA]</scope>
    <source>
        <strain evidence="2 3">970</strain>
    </source>
</reference>
<evidence type="ECO:0000256" key="1">
    <source>
        <dbReference type="SAM" id="SignalP"/>
    </source>
</evidence>
<evidence type="ECO:0000313" key="2">
    <source>
        <dbReference type="EMBL" id="EIC21410.1"/>
    </source>
</evidence>
<dbReference type="RefSeq" id="WP_009147995.1">
    <property type="nucleotide sequence ID" value="NZ_CP121471.1"/>
</dbReference>
<reference evidence="3" key="1">
    <citation type="submission" date="2011-06" db="EMBL/GenBank/DDBJ databases">
        <authorList>
            <consortium name="US DOE Joint Genome Institute (JGI-PGF)"/>
            <person name="Lucas S."/>
            <person name="Han J."/>
            <person name="Lapidus A."/>
            <person name="Cheng J.-F."/>
            <person name="Goodwin L."/>
            <person name="Pitluck S."/>
            <person name="Peters L."/>
            <person name="Land M.L."/>
            <person name="Hauser L."/>
            <person name="Vogl K."/>
            <person name="Liu Z."/>
            <person name="Overmann J."/>
            <person name="Frigaard N.-U."/>
            <person name="Bryant D.A."/>
            <person name="Woyke T.J."/>
        </authorList>
    </citation>
    <scope>NUCLEOTIDE SEQUENCE [LARGE SCALE GENOMIC DNA]</scope>
    <source>
        <strain evidence="3">970</strain>
    </source>
</reference>